<dbReference type="CDD" id="cd09116">
    <property type="entry name" value="PLDc_Nuc_like"/>
    <property type="match status" value="1"/>
</dbReference>
<gene>
    <name evidence="9" type="ORF">BD36_02340</name>
</gene>
<dbReference type="PATRIC" id="fig|83560.10.peg.448"/>
<dbReference type="SUPFAM" id="SSF56024">
    <property type="entry name" value="Phospholipase D/nuclease"/>
    <property type="match status" value="2"/>
</dbReference>
<dbReference type="InterPro" id="IPR051406">
    <property type="entry name" value="PLD_domain"/>
</dbReference>
<dbReference type="RefSeq" id="WP_010230456.1">
    <property type="nucleotide sequence ID" value="NZ_CP007217.1"/>
</dbReference>
<dbReference type="GO" id="GO:0004630">
    <property type="term" value="F:phospholipase D activity"/>
    <property type="evidence" value="ECO:0007669"/>
    <property type="project" value="UniProtKB-EC"/>
</dbReference>
<comment type="catalytic activity">
    <reaction evidence="1">
        <text>a 1,2-diacyl-sn-glycero-3-phosphocholine + H2O = a 1,2-diacyl-sn-glycero-3-phosphate + choline + H(+)</text>
        <dbReference type="Rhea" id="RHEA:14445"/>
        <dbReference type="ChEBI" id="CHEBI:15354"/>
        <dbReference type="ChEBI" id="CHEBI:15377"/>
        <dbReference type="ChEBI" id="CHEBI:15378"/>
        <dbReference type="ChEBI" id="CHEBI:57643"/>
        <dbReference type="ChEBI" id="CHEBI:58608"/>
        <dbReference type="EC" id="3.1.4.4"/>
    </reaction>
</comment>
<dbReference type="EC" id="3.1.4.4" evidence="3"/>
<evidence type="ECO:0000256" key="4">
    <source>
        <dbReference type="ARBA" id="ARBA00022801"/>
    </source>
</evidence>
<evidence type="ECO:0000256" key="2">
    <source>
        <dbReference type="ARBA" id="ARBA00008664"/>
    </source>
</evidence>
<keyword evidence="5" id="KW-0442">Lipid degradation</keyword>
<feature type="compositionally biased region" description="Low complexity" evidence="7">
    <location>
        <begin position="421"/>
        <end position="433"/>
    </location>
</feature>
<dbReference type="PANTHER" id="PTHR43856">
    <property type="entry name" value="CARDIOLIPIN HYDROLASE"/>
    <property type="match status" value="1"/>
</dbReference>
<dbReference type="PROSITE" id="PS50035">
    <property type="entry name" value="PLD"/>
    <property type="match status" value="1"/>
</dbReference>
<keyword evidence="4" id="KW-0378">Hydrolase</keyword>
<keyword evidence="6" id="KW-0443">Lipid metabolism</keyword>
<dbReference type="Proteomes" id="UP000260363">
    <property type="component" value="Chromosome"/>
</dbReference>
<dbReference type="InterPro" id="IPR001736">
    <property type="entry name" value="PLipase_D/transphosphatidylase"/>
</dbReference>
<dbReference type="EMBL" id="CP007217">
    <property type="protein sequence ID" value="AJR10515.1"/>
    <property type="molecule type" value="Genomic_DNA"/>
</dbReference>
<evidence type="ECO:0000313" key="9">
    <source>
        <dbReference type="EMBL" id="AJR10515.1"/>
    </source>
</evidence>
<dbReference type="GeneID" id="1245793"/>
<comment type="similarity">
    <text evidence="2">Belongs to the phospholipase D family.</text>
</comment>
<dbReference type="KEGG" id="cmx:DNC_02195"/>
<protein>
    <recommendedName>
        <fullName evidence="3">phospholipase D</fullName>
        <ecNumber evidence="3">3.1.4.4</ecNumber>
    </recommendedName>
</protein>
<evidence type="ECO:0000313" key="10">
    <source>
        <dbReference type="Proteomes" id="UP000260363"/>
    </source>
</evidence>
<dbReference type="STRING" id="83560.NC80_02175"/>
<reference evidence="9 10" key="1">
    <citation type="submission" date="2014-02" db="EMBL/GenBank/DDBJ databases">
        <authorList>
            <person name="Chen C."/>
            <person name="Conrad T.A."/>
            <person name="Zhou Z."/>
            <person name="Lai Z."/>
            <person name="Zhong G."/>
        </authorList>
    </citation>
    <scope>NUCLEOTIDE SEQUENCE [LARGE SCALE GENOMIC DNA]</scope>
    <source>
        <strain evidence="9 10">Nigg3-28</strain>
    </source>
</reference>
<dbReference type="KEGG" id="cmg:NC81_02190"/>
<dbReference type="OMA" id="RYHRHGE"/>
<sequence>MCSPCPRHLFPIVTDCPTCSTPPLRKRPLSSTTAAAVVVTQLFKYHRKDLSHRVIYDYDHGKNKTPRKIQCSSNRHSLATSSKTSCSSRKILRARRTGSSVPRPIAQQELITFISAQQKTNSNPLKSICKFIDRTHQNLHIQVFCFNHPTIIQHLVKAAAREVRVSVQYRDGTELEEACKDSTICLQKQSGRSLFHKKSMVGDSQRVLASSGNFTPDSTEQDINLSLLINDSELARHIETNQFVTRQIGNQFLVYIPIFRRNKDFRLAVRTIKKCIAQAKKTIVVVVYILTHPVILKSLQAAAARGVKVEVAVDTRESEQTQRTLERLQLSLPLRVRKPGAPRVHVKMCYIDNKILICGSANWSSAGLTRNREDLFVIRGLTETQRQSLSEIWQSVEEKTEPLTAQSLKRPREEEDDPGEGTSSGISSAGASAKKAKTQ</sequence>
<dbReference type="InterPro" id="IPR025202">
    <property type="entry name" value="PLD-like_dom"/>
</dbReference>
<dbReference type="GO" id="GO:0016891">
    <property type="term" value="F:RNA endonuclease activity producing 5'-phosphomonoesters, hydrolytic mechanism"/>
    <property type="evidence" value="ECO:0007669"/>
    <property type="project" value="TreeGrafter"/>
</dbReference>
<feature type="region of interest" description="Disordered" evidence="7">
    <location>
        <begin position="392"/>
        <end position="439"/>
    </location>
</feature>
<evidence type="ECO:0000259" key="8">
    <source>
        <dbReference type="PROSITE" id="PS50035"/>
    </source>
</evidence>
<dbReference type="PANTHER" id="PTHR43856:SF1">
    <property type="entry name" value="MITOCHONDRIAL CARDIOLIPIN HYDROLASE"/>
    <property type="match status" value="1"/>
</dbReference>
<evidence type="ECO:0000256" key="7">
    <source>
        <dbReference type="SAM" id="MobiDB-lite"/>
    </source>
</evidence>
<organism evidence="9 10">
    <name type="scientific">Chlamydia muridarum</name>
    <dbReference type="NCBI Taxonomy" id="83560"/>
    <lineage>
        <taxon>Bacteria</taxon>
        <taxon>Pseudomonadati</taxon>
        <taxon>Chlamydiota</taxon>
        <taxon>Chlamydiia</taxon>
        <taxon>Chlamydiales</taxon>
        <taxon>Chlamydiaceae</taxon>
        <taxon>Chlamydia/Chlamydophila group</taxon>
        <taxon>Chlamydia</taxon>
    </lineage>
</organism>
<dbReference type="AlphaFoldDB" id="A0A069ZVW3"/>
<evidence type="ECO:0000256" key="1">
    <source>
        <dbReference type="ARBA" id="ARBA00000798"/>
    </source>
</evidence>
<feature type="domain" description="PLD phosphodiesterase" evidence="8">
    <location>
        <begin position="340"/>
        <end position="367"/>
    </location>
</feature>
<evidence type="ECO:0000256" key="3">
    <source>
        <dbReference type="ARBA" id="ARBA00012027"/>
    </source>
</evidence>
<dbReference type="Gene3D" id="3.30.870.10">
    <property type="entry name" value="Endonuclease Chain A"/>
    <property type="match status" value="2"/>
</dbReference>
<dbReference type="Pfam" id="PF13091">
    <property type="entry name" value="PLDc_2"/>
    <property type="match status" value="2"/>
</dbReference>
<dbReference type="GO" id="GO:0016042">
    <property type="term" value="P:lipid catabolic process"/>
    <property type="evidence" value="ECO:0007669"/>
    <property type="project" value="UniProtKB-KW"/>
</dbReference>
<name>A0A069ZVW3_CHLMR</name>
<dbReference type="GO" id="GO:0006793">
    <property type="term" value="P:phosphorus metabolic process"/>
    <property type="evidence" value="ECO:0007669"/>
    <property type="project" value="UniProtKB-ARBA"/>
</dbReference>
<evidence type="ECO:0000256" key="5">
    <source>
        <dbReference type="ARBA" id="ARBA00022963"/>
    </source>
</evidence>
<dbReference type="KEGG" id="cmm:NC80_02175"/>
<accession>A0A069ZVW3</accession>
<evidence type="ECO:0000256" key="6">
    <source>
        <dbReference type="ARBA" id="ARBA00023098"/>
    </source>
</evidence>
<proteinExistence type="inferred from homology"/>